<keyword evidence="2" id="KW-1185">Reference proteome</keyword>
<dbReference type="NCBIfam" id="TIGR04076">
    <property type="entry name" value="TIGR04076 family protein"/>
    <property type="match status" value="1"/>
</dbReference>
<dbReference type="RefSeq" id="WP_272133163.1">
    <property type="nucleotide sequence ID" value="NZ_JAQLOI010000001.1"/>
</dbReference>
<dbReference type="EMBL" id="JAQLOI010000001">
    <property type="protein sequence ID" value="MDB1122941.1"/>
    <property type="molecule type" value="Genomic_DNA"/>
</dbReference>
<organism evidence="1 2">
    <name type="scientific">Vibrio algarum</name>
    <dbReference type="NCBI Taxonomy" id="3020714"/>
    <lineage>
        <taxon>Bacteria</taxon>
        <taxon>Pseudomonadati</taxon>
        <taxon>Pseudomonadota</taxon>
        <taxon>Gammaproteobacteria</taxon>
        <taxon>Vibrionales</taxon>
        <taxon>Vibrionaceae</taxon>
        <taxon>Vibrio</taxon>
    </lineage>
</organism>
<evidence type="ECO:0000313" key="2">
    <source>
        <dbReference type="Proteomes" id="UP001210678"/>
    </source>
</evidence>
<gene>
    <name evidence="1" type="ORF">PGX00_04265</name>
</gene>
<comment type="caution">
    <text evidence="1">The sequence shown here is derived from an EMBL/GenBank/DDBJ whole genome shotgun (WGS) entry which is preliminary data.</text>
</comment>
<proteinExistence type="predicted"/>
<reference evidence="1 2" key="1">
    <citation type="submission" date="2023-01" db="EMBL/GenBank/DDBJ databases">
        <title>Vibrio sp. KJ40-1 sp.nov, isolated from marine algae.</title>
        <authorList>
            <person name="Butt M."/>
            <person name="Kim J.M.J."/>
            <person name="Jeon C.O.C."/>
        </authorList>
    </citation>
    <scope>NUCLEOTIDE SEQUENCE [LARGE SCALE GENOMIC DNA]</scope>
    <source>
        <strain evidence="1 2">KJ40-1</strain>
    </source>
</reference>
<evidence type="ECO:0000313" key="1">
    <source>
        <dbReference type="EMBL" id="MDB1122941.1"/>
    </source>
</evidence>
<accession>A0ABT4YN14</accession>
<protein>
    <submittedName>
        <fullName evidence="1">TIGR04076 family protein</fullName>
    </submittedName>
</protein>
<dbReference type="Proteomes" id="UP001210678">
    <property type="component" value="Unassembled WGS sequence"/>
</dbReference>
<dbReference type="InterPro" id="IPR023811">
    <property type="entry name" value="CHP04076"/>
</dbReference>
<name>A0ABT4YN14_9VIBR</name>
<sequence length="125" mass="13598">MDRRKFLKNGLVGVGVAIASSHVIAKEGNQIQADKPHIAFPSVGNKVIARIISSEAPCSIGMKSGDEFELGLRKCGNFCGFFYSSIHKSITDLQFGEIGQGPDTQVFECPNSMNKVKLELRRIAV</sequence>